<name>A0A132A1C7_SARSC</name>
<dbReference type="VEuPathDB" id="VectorBase:SSCA004325"/>
<dbReference type="EnsemblMetazoa" id="SSS_2486s_mrna">
    <property type="protein sequence ID" value="KAF7490189.1"/>
    <property type="gene ID" value="SSS_2486"/>
</dbReference>
<evidence type="ECO:0000313" key="2">
    <source>
        <dbReference type="EMBL" id="KAF7490189.1"/>
    </source>
</evidence>
<proteinExistence type="predicted"/>
<keyword evidence="5" id="KW-1185">Reference proteome</keyword>
<keyword evidence="1" id="KW-0812">Transmembrane</keyword>
<protein>
    <submittedName>
        <fullName evidence="3 4">Uncharacterized protein</fullName>
    </submittedName>
</protein>
<organism evidence="3 6">
    <name type="scientific">Sarcoptes scabiei</name>
    <name type="common">Itch mite</name>
    <name type="synonym">Acarus scabiei</name>
    <dbReference type="NCBI Taxonomy" id="52283"/>
    <lineage>
        <taxon>Eukaryota</taxon>
        <taxon>Metazoa</taxon>
        <taxon>Ecdysozoa</taxon>
        <taxon>Arthropoda</taxon>
        <taxon>Chelicerata</taxon>
        <taxon>Arachnida</taxon>
        <taxon>Acari</taxon>
        <taxon>Acariformes</taxon>
        <taxon>Sarcoptiformes</taxon>
        <taxon>Astigmata</taxon>
        <taxon>Psoroptidia</taxon>
        <taxon>Sarcoptoidea</taxon>
        <taxon>Sarcoptidae</taxon>
        <taxon>Sarcoptinae</taxon>
        <taxon>Sarcoptes</taxon>
    </lineage>
</organism>
<keyword evidence="1" id="KW-1133">Transmembrane helix</keyword>
<reference evidence="4" key="4">
    <citation type="submission" date="2022-06" db="UniProtKB">
        <authorList>
            <consortium name="EnsemblMetazoa"/>
        </authorList>
    </citation>
    <scope>IDENTIFICATION</scope>
</reference>
<evidence type="ECO:0000313" key="3">
    <source>
        <dbReference type="EMBL" id="KPM04731.1"/>
    </source>
</evidence>
<feature type="transmembrane region" description="Helical" evidence="1">
    <location>
        <begin position="16"/>
        <end position="37"/>
    </location>
</feature>
<feature type="transmembrane region" description="Helical" evidence="1">
    <location>
        <begin position="144"/>
        <end position="163"/>
    </location>
</feature>
<gene>
    <name evidence="3" type="ORF">QR98_0031850</name>
    <name evidence="2" type="ORF">SSS_2486</name>
</gene>
<accession>A0A132A1C7</accession>
<reference evidence="3 6" key="1">
    <citation type="journal article" date="2015" name="Parasit. Vectors">
        <title>Draft genome of the scabies mite.</title>
        <authorList>
            <person name="Rider S.D.Jr."/>
            <person name="Morgan M.S."/>
            <person name="Arlian L.G."/>
        </authorList>
    </citation>
    <scope>NUCLEOTIDE SEQUENCE [LARGE SCALE GENOMIC DNA]</scope>
    <source>
        <strain evidence="3">Arlian Lab</strain>
    </source>
</reference>
<dbReference type="AlphaFoldDB" id="A0A132A1C7"/>
<keyword evidence="1" id="KW-0472">Membrane</keyword>
<reference evidence="5" key="2">
    <citation type="journal article" date="2020" name="PLoS Negl. Trop. Dis.">
        <title>High-quality nuclear genome for Sarcoptes scabiei-A critical resource for a neglected parasite.</title>
        <authorList>
            <person name="Korhonen P.K."/>
            <person name="Gasser R.B."/>
            <person name="Ma G."/>
            <person name="Wang T."/>
            <person name="Stroehlein A.J."/>
            <person name="Young N.D."/>
            <person name="Ang C.S."/>
            <person name="Fernando D.D."/>
            <person name="Lu H.C."/>
            <person name="Taylor S."/>
            <person name="Reynolds S.L."/>
            <person name="Mofiz E."/>
            <person name="Najaraj S.H."/>
            <person name="Gowda H."/>
            <person name="Madugundu A."/>
            <person name="Renuse S."/>
            <person name="Holt D."/>
            <person name="Pandey A."/>
            <person name="Papenfuss A.T."/>
            <person name="Fischer K."/>
        </authorList>
    </citation>
    <scope>NUCLEOTIDE SEQUENCE [LARGE SCALE GENOMIC DNA]</scope>
</reference>
<dbReference type="Proteomes" id="UP000070412">
    <property type="component" value="Unassembled WGS sequence"/>
</dbReference>
<dbReference type="EMBL" id="JXLN01009935">
    <property type="protein sequence ID" value="KPM04731.1"/>
    <property type="molecule type" value="Genomic_DNA"/>
</dbReference>
<dbReference type="Proteomes" id="UP000616769">
    <property type="component" value="Unassembled WGS sequence"/>
</dbReference>
<evidence type="ECO:0000313" key="4">
    <source>
        <dbReference type="EnsemblMetazoa" id="KAF7490189.1"/>
    </source>
</evidence>
<dbReference type="OrthoDB" id="6499963at2759"/>
<evidence type="ECO:0000313" key="6">
    <source>
        <dbReference type="Proteomes" id="UP000616769"/>
    </source>
</evidence>
<evidence type="ECO:0000256" key="1">
    <source>
        <dbReference type="SAM" id="Phobius"/>
    </source>
</evidence>
<dbReference type="OMA" id="VIMEHYC"/>
<feature type="transmembrane region" description="Helical" evidence="1">
    <location>
        <begin position="114"/>
        <end position="137"/>
    </location>
</feature>
<dbReference type="EMBL" id="WVUK01000062">
    <property type="protein sequence ID" value="KAF7490189.1"/>
    <property type="molecule type" value="Genomic_DNA"/>
</dbReference>
<evidence type="ECO:0000313" key="5">
    <source>
        <dbReference type="Proteomes" id="UP000070412"/>
    </source>
</evidence>
<reference evidence="2" key="3">
    <citation type="submission" date="2020-01" db="EMBL/GenBank/DDBJ databases">
        <authorList>
            <person name="Korhonen P.K.K."/>
            <person name="Guangxu M.G."/>
            <person name="Wang T.W."/>
            <person name="Stroehlein A.J.S."/>
            <person name="Young N.D."/>
            <person name="Ang C.-S.A."/>
            <person name="Fernando D.W.F."/>
            <person name="Lu H.L."/>
            <person name="Taylor S.T."/>
            <person name="Ehtesham M.E.M."/>
            <person name="Najaraj S.H.N."/>
            <person name="Harsha G.H.G."/>
            <person name="Madugundu A.M."/>
            <person name="Renuse S.R."/>
            <person name="Holt D.H."/>
            <person name="Pandey A.P."/>
            <person name="Papenfuss A.P."/>
            <person name="Gasser R.B.G."/>
            <person name="Fischer K.F."/>
        </authorList>
    </citation>
    <scope>NUCLEOTIDE SEQUENCE</scope>
    <source>
        <strain evidence="2">SSS_KF_BRIS2020</strain>
    </source>
</reference>
<sequence>MNRQINYPSGFKCRKWTLVVLISIDILVLILTTIALINRGGGEDMDPDIPRNGTSKIPTLDQITNAVKDVGDNLAKLNITKINVNLGPLESNATRQFLDGLLNKARADEGQTKWIGQIGAIVLGFIICLIGLVGVIMEHYCLSLTYACVTFAGLLYTTLMGIYAEEPILIGKIIMYVLFLLLVAWFIIDLRSIRRQQKSQNI</sequence>
<feature type="transmembrane region" description="Helical" evidence="1">
    <location>
        <begin position="169"/>
        <end position="188"/>
    </location>
</feature>